<dbReference type="RefSeq" id="WP_211359836.1">
    <property type="nucleotide sequence ID" value="NZ_RJKE01000001.1"/>
</dbReference>
<keyword evidence="9" id="KW-1185">Reference proteome</keyword>
<evidence type="ECO:0000313" key="9">
    <source>
        <dbReference type="Proteomes" id="UP000272400"/>
    </source>
</evidence>
<evidence type="ECO:0000256" key="3">
    <source>
        <dbReference type="ARBA" id="ARBA00022692"/>
    </source>
</evidence>
<keyword evidence="3 6" id="KW-0812">Transmembrane</keyword>
<dbReference type="CDD" id="cd17324">
    <property type="entry name" value="MFS_NepI_like"/>
    <property type="match status" value="1"/>
</dbReference>
<dbReference type="InterPro" id="IPR020846">
    <property type="entry name" value="MFS_dom"/>
</dbReference>
<evidence type="ECO:0000256" key="1">
    <source>
        <dbReference type="ARBA" id="ARBA00004651"/>
    </source>
</evidence>
<dbReference type="EMBL" id="RJKE01000001">
    <property type="protein sequence ID" value="ROO86933.1"/>
    <property type="molecule type" value="Genomic_DNA"/>
</dbReference>
<dbReference type="GO" id="GO:0005886">
    <property type="term" value="C:plasma membrane"/>
    <property type="evidence" value="ECO:0007669"/>
    <property type="project" value="UniProtKB-SubCell"/>
</dbReference>
<keyword evidence="2" id="KW-1003">Cell membrane</keyword>
<dbReference type="InterPro" id="IPR050189">
    <property type="entry name" value="MFS_Efflux_Transporters"/>
</dbReference>
<dbReference type="AlphaFoldDB" id="A0A3N1D080"/>
<feature type="transmembrane region" description="Helical" evidence="6">
    <location>
        <begin position="349"/>
        <end position="371"/>
    </location>
</feature>
<dbReference type="PANTHER" id="PTHR43124:SF10">
    <property type="entry name" value="PURINE EFFLUX PUMP PBUE"/>
    <property type="match status" value="1"/>
</dbReference>
<feature type="transmembrane region" description="Helical" evidence="6">
    <location>
        <begin position="311"/>
        <end position="328"/>
    </location>
</feature>
<dbReference type="Gene3D" id="1.20.1250.20">
    <property type="entry name" value="MFS general substrate transporter like domains"/>
    <property type="match status" value="1"/>
</dbReference>
<feature type="transmembrane region" description="Helical" evidence="6">
    <location>
        <begin position="148"/>
        <end position="170"/>
    </location>
</feature>
<feature type="transmembrane region" description="Helical" evidence="6">
    <location>
        <begin position="284"/>
        <end position="305"/>
    </location>
</feature>
<keyword evidence="5 6" id="KW-0472">Membrane</keyword>
<evidence type="ECO:0000256" key="4">
    <source>
        <dbReference type="ARBA" id="ARBA00022989"/>
    </source>
</evidence>
<feature type="transmembrane region" description="Helical" evidence="6">
    <location>
        <begin position="176"/>
        <end position="198"/>
    </location>
</feature>
<dbReference type="InterPro" id="IPR011701">
    <property type="entry name" value="MFS"/>
</dbReference>
<dbReference type="Proteomes" id="UP000272400">
    <property type="component" value="Unassembled WGS sequence"/>
</dbReference>
<dbReference type="Pfam" id="PF07690">
    <property type="entry name" value="MFS_1"/>
    <property type="match status" value="1"/>
</dbReference>
<feature type="transmembrane region" description="Helical" evidence="6">
    <location>
        <begin position="21"/>
        <end position="47"/>
    </location>
</feature>
<dbReference type="PANTHER" id="PTHR43124">
    <property type="entry name" value="PURINE EFFLUX PUMP PBUE"/>
    <property type="match status" value="1"/>
</dbReference>
<sequence length="400" mass="40283">MRMKNIPNSSPTEADGQGVRGLSSTAVLALGTFAVGTDAFVTAGFLPSIASSLHVTPSAAGQSITVFAVAYAVLSPTLATATAHVPRRLLLVSALVVLGLANVGSAVAPDFAFFLGSRVIAAFGAAAYTPAAGAVAAALVRPQERARALAVVIGGLTAATALGIPLGGLAARAMGWQAALGLVGAVCLAVAVALRLSMPSLPGSPRTPLRARLAVLRRPGVPAVLPLTVFGMAASYVVYAYSVPVLGAVGTSPSMIVWMLFLYGLGAVIGNLAAGFATDRWSSIHVLTAGYLAMAAGLGVLSWAAATGTEWPALTGLLMLVWGASSWCQTPPQQHRLIALAPHETPLVVGLNASAIYLGIGLGTLLGGLILPAGVPWATAAAALLALLALLHLQKTKHHG</sequence>
<dbReference type="PROSITE" id="PS50850">
    <property type="entry name" value="MFS"/>
    <property type="match status" value="1"/>
</dbReference>
<accession>A0A3N1D080</accession>
<organism evidence="8 9">
    <name type="scientific">Actinocorallia herbida</name>
    <dbReference type="NCBI Taxonomy" id="58109"/>
    <lineage>
        <taxon>Bacteria</taxon>
        <taxon>Bacillati</taxon>
        <taxon>Actinomycetota</taxon>
        <taxon>Actinomycetes</taxon>
        <taxon>Streptosporangiales</taxon>
        <taxon>Thermomonosporaceae</taxon>
        <taxon>Actinocorallia</taxon>
    </lineage>
</organism>
<feature type="transmembrane region" description="Helical" evidence="6">
    <location>
        <begin position="377"/>
        <end position="393"/>
    </location>
</feature>
<evidence type="ECO:0000256" key="6">
    <source>
        <dbReference type="SAM" id="Phobius"/>
    </source>
</evidence>
<feature type="transmembrane region" description="Helical" evidence="6">
    <location>
        <begin position="255"/>
        <end position="277"/>
    </location>
</feature>
<feature type="transmembrane region" description="Helical" evidence="6">
    <location>
        <begin position="59"/>
        <end position="82"/>
    </location>
</feature>
<evidence type="ECO:0000256" key="2">
    <source>
        <dbReference type="ARBA" id="ARBA00022475"/>
    </source>
</evidence>
<keyword evidence="4 6" id="KW-1133">Transmembrane helix</keyword>
<reference evidence="8 9" key="1">
    <citation type="submission" date="2018-11" db="EMBL/GenBank/DDBJ databases">
        <title>Sequencing the genomes of 1000 actinobacteria strains.</title>
        <authorList>
            <person name="Klenk H.-P."/>
        </authorList>
    </citation>
    <scope>NUCLEOTIDE SEQUENCE [LARGE SCALE GENOMIC DNA]</scope>
    <source>
        <strain evidence="8 9">DSM 44254</strain>
    </source>
</reference>
<evidence type="ECO:0000259" key="7">
    <source>
        <dbReference type="PROSITE" id="PS50850"/>
    </source>
</evidence>
<protein>
    <submittedName>
        <fullName evidence="8">Putative MFS family arabinose efflux permease</fullName>
    </submittedName>
</protein>
<feature type="transmembrane region" description="Helical" evidence="6">
    <location>
        <begin position="89"/>
        <end position="108"/>
    </location>
</feature>
<dbReference type="InterPro" id="IPR036259">
    <property type="entry name" value="MFS_trans_sf"/>
</dbReference>
<dbReference type="SUPFAM" id="SSF103473">
    <property type="entry name" value="MFS general substrate transporter"/>
    <property type="match status" value="1"/>
</dbReference>
<dbReference type="GO" id="GO:0022857">
    <property type="term" value="F:transmembrane transporter activity"/>
    <property type="evidence" value="ECO:0007669"/>
    <property type="project" value="InterPro"/>
</dbReference>
<evidence type="ECO:0000313" key="8">
    <source>
        <dbReference type="EMBL" id="ROO86933.1"/>
    </source>
</evidence>
<gene>
    <name evidence="8" type="ORF">EDD29_4519</name>
</gene>
<comment type="caution">
    <text evidence="8">The sequence shown here is derived from an EMBL/GenBank/DDBJ whole genome shotgun (WGS) entry which is preliminary data.</text>
</comment>
<name>A0A3N1D080_9ACTN</name>
<feature type="transmembrane region" description="Helical" evidence="6">
    <location>
        <begin position="219"/>
        <end position="243"/>
    </location>
</feature>
<feature type="domain" description="Major facilitator superfamily (MFS) profile" evidence="7">
    <location>
        <begin position="24"/>
        <end position="398"/>
    </location>
</feature>
<feature type="transmembrane region" description="Helical" evidence="6">
    <location>
        <begin position="120"/>
        <end position="141"/>
    </location>
</feature>
<evidence type="ECO:0000256" key="5">
    <source>
        <dbReference type="ARBA" id="ARBA00023136"/>
    </source>
</evidence>
<proteinExistence type="predicted"/>
<comment type="subcellular location">
    <subcellularLocation>
        <location evidence="1">Cell membrane</location>
        <topology evidence="1">Multi-pass membrane protein</topology>
    </subcellularLocation>
</comment>